<evidence type="ECO:0000256" key="6">
    <source>
        <dbReference type="ARBA" id="ARBA00022741"/>
    </source>
</evidence>
<feature type="domain" description="EGF-like" evidence="16">
    <location>
        <begin position="346"/>
        <end position="383"/>
    </location>
</feature>
<protein>
    <submittedName>
        <fullName evidence="17">Uncharacterized protein</fullName>
    </submittedName>
</protein>
<feature type="domain" description="Protein kinase" evidence="15">
    <location>
        <begin position="518"/>
        <end position="814"/>
    </location>
</feature>
<keyword evidence="9" id="KW-1015">Disulfide bond</keyword>
<dbReference type="PROSITE" id="PS50011">
    <property type="entry name" value="PROTEIN_KINASE_DOM"/>
    <property type="match status" value="1"/>
</dbReference>
<dbReference type="SMART" id="SM00179">
    <property type="entry name" value="EGF_CA"/>
    <property type="match status" value="2"/>
</dbReference>
<dbReference type="SMART" id="SM00220">
    <property type="entry name" value="S_TKc"/>
    <property type="match status" value="1"/>
</dbReference>
<dbReference type="PROSITE" id="PS01187">
    <property type="entry name" value="EGF_CA"/>
    <property type="match status" value="1"/>
</dbReference>
<evidence type="ECO:0000259" key="15">
    <source>
        <dbReference type="PROSITE" id="PS50011"/>
    </source>
</evidence>
<dbReference type="CDD" id="cd00054">
    <property type="entry name" value="EGF_CA"/>
    <property type="match status" value="1"/>
</dbReference>
<feature type="compositionally biased region" description="Polar residues" evidence="12">
    <location>
        <begin position="849"/>
        <end position="859"/>
    </location>
</feature>
<dbReference type="InterPro" id="IPR000719">
    <property type="entry name" value="Prot_kinase_dom"/>
</dbReference>
<keyword evidence="4 14" id="KW-0732">Signal</keyword>
<dbReference type="InterPro" id="IPR018097">
    <property type="entry name" value="EGF_Ca-bd_CS"/>
</dbReference>
<dbReference type="SUPFAM" id="SSF57196">
    <property type="entry name" value="EGF/Laminin"/>
    <property type="match status" value="1"/>
</dbReference>
<feature type="signal peptide" evidence="14">
    <location>
        <begin position="1"/>
        <end position="25"/>
    </location>
</feature>
<evidence type="ECO:0000256" key="3">
    <source>
        <dbReference type="ARBA" id="ARBA00022679"/>
    </source>
</evidence>
<dbReference type="InterPro" id="IPR017441">
    <property type="entry name" value="Protein_kinase_ATP_BS"/>
</dbReference>
<evidence type="ECO:0000256" key="2">
    <source>
        <dbReference type="ARBA" id="ARBA00022536"/>
    </source>
</evidence>
<comment type="caution">
    <text evidence="17">The sequence shown here is derived from an EMBL/GenBank/DDBJ whole genome shotgun (WGS) entry which is preliminary data.</text>
</comment>
<dbReference type="Pfam" id="PF07645">
    <property type="entry name" value="EGF_CA"/>
    <property type="match status" value="1"/>
</dbReference>
<keyword evidence="13" id="KW-1133">Transmembrane helix</keyword>
<evidence type="ECO:0000313" key="17">
    <source>
        <dbReference type="EMBL" id="KAL2620003.1"/>
    </source>
</evidence>
<evidence type="ECO:0000256" key="1">
    <source>
        <dbReference type="ARBA" id="ARBA00022527"/>
    </source>
</evidence>
<feature type="transmembrane region" description="Helical" evidence="13">
    <location>
        <begin position="448"/>
        <end position="472"/>
    </location>
</feature>
<dbReference type="PROSITE" id="PS00010">
    <property type="entry name" value="ASX_HYDROXYL"/>
    <property type="match status" value="2"/>
</dbReference>
<evidence type="ECO:0000256" key="10">
    <source>
        <dbReference type="PROSITE-ProRule" id="PRU00076"/>
    </source>
</evidence>
<keyword evidence="18" id="KW-1185">Reference proteome</keyword>
<feature type="region of interest" description="Disordered" evidence="12">
    <location>
        <begin position="848"/>
        <end position="876"/>
    </location>
</feature>
<keyword evidence="3" id="KW-0808">Transferase</keyword>
<dbReference type="FunFam" id="2.10.25.10:FF:000038">
    <property type="entry name" value="Fibrillin 2"/>
    <property type="match status" value="1"/>
</dbReference>
<dbReference type="PROSITE" id="PS00107">
    <property type="entry name" value="PROTEIN_KINASE_ATP"/>
    <property type="match status" value="1"/>
</dbReference>
<feature type="binding site" evidence="11">
    <location>
        <position position="547"/>
    </location>
    <ligand>
        <name>ATP</name>
        <dbReference type="ChEBI" id="CHEBI:30616"/>
    </ligand>
</feature>
<dbReference type="FunFam" id="3.30.200.20:FF:000039">
    <property type="entry name" value="receptor-like protein kinase FERONIA"/>
    <property type="match status" value="1"/>
</dbReference>
<dbReference type="InterPro" id="IPR008271">
    <property type="entry name" value="Ser/Thr_kinase_AS"/>
</dbReference>
<keyword evidence="2 10" id="KW-0245">EGF-like domain</keyword>
<evidence type="ECO:0000256" key="13">
    <source>
        <dbReference type="SAM" id="Phobius"/>
    </source>
</evidence>
<keyword evidence="6 11" id="KW-0547">Nucleotide-binding</keyword>
<dbReference type="GO" id="GO:0004674">
    <property type="term" value="F:protein serine/threonine kinase activity"/>
    <property type="evidence" value="ECO:0007669"/>
    <property type="project" value="UniProtKB-KW"/>
</dbReference>
<evidence type="ECO:0000256" key="14">
    <source>
        <dbReference type="SAM" id="SignalP"/>
    </source>
</evidence>
<dbReference type="InterPro" id="IPR001245">
    <property type="entry name" value="Ser-Thr/Tyr_kinase_cat_dom"/>
</dbReference>
<dbReference type="InterPro" id="IPR011009">
    <property type="entry name" value="Kinase-like_dom_sf"/>
</dbReference>
<dbReference type="Proteomes" id="UP001605036">
    <property type="component" value="Unassembled WGS sequence"/>
</dbReference>
<dbReference type="Gene3D" id="3.30.200.20">
    <property type="entry name" value="Phosphorylase Kinase, domain 1"/>
    <property type="match status" value="1"/>
</dbReference>
<dbReference type="SUPFAM" id="SSF56112">
    <property type="entry name" value="Protein kinase-like (PK-like)"/>
    <property type="match status" value="1"/>
</dbReference>
<dbReference type="Gene3D" id="2.10.25.10">
    <property type="entry name" value="Laminin"/>
    <property type="match status" value="1"/>
</dbReference>
<keyword evidence="1" id="KW-0723">Serine/threonine-protein kinase</keyword>
<organism evidence="17 18">
    <name type="scientific">Riccia fluitans</name>
    <dbReference type="NCBI Taxonomy" id="41844"/>
    <lineage>
        <taxon>Eukaryota</taxon>
        <taxon>Viridiplantae</taxon>
        <taxon>Streptophyta</taxon>
        <taxon>Embryophyta</taxon>
        <taxon>Marchantiophyta</taxon>
        <taxon>Marchantiopsida</taxon>
        <taxon>Marchantiidae</taxon>
        <taxon>Marchantiales</taxon>
        <taxon>Ricciaceae</taxon>
        <taxon>Riccia</taxon>
    </lineage>
</organism>
<keyword evidence="13" id="KW-0472">Membrane</keyword>
<evidence type="ECO:0000256" key="7">
    <source>
        <dbReference type="ARBA" id="ARBA00022777"/>
    </source>
</evidence>
<gene>
    <name evidence="17" type="ORF">R1flu_000208</name>
</gene>
<dbReference type="AlphaFoldDB" id="A0ABD1XZS4"/>
<dbReference type="PANTHER" id="PTHR46008:SF48">
    <property type="entry name" value="PROTEIN KINASE DOMAIN-CONTAINING PROTEIN"/>
    <property type="match status" value="1"/>
</dbReference>
<evidence type="ECO:0000256" key="5">
    <source>
        <dbReference type="ARBA" id="ARBA00022737"/>
    </source>
</evidence>
<dbReference type="PANTHER" id="PTHR46008">
    <property type="entry name" value="LEAF RUST 10 DISEASE-RESISTANCE LOCUS RECEPTOR-LIKE PROTEIN KINASE-LIKE 1.4"/>
    <property type="match status" value="1"/>
</dbReference>
<reference evidence="17 18" key="1">
    <citation type="submission" date="2024-09" db="EMBL/GenBank/DDBJ databases">
        <title>Chromosome-scale assembly of Riccia fluitans.</title>
        <authorList>
            <person name="Paukszto L."/>
            <person name="Sawicki J."/>
            <person name="Karawczyk K."/>
            <person name="Piernik-Szablinska J."/>
            <person name="Szczecinska M."/>
            <person name="Mazdziarz M."/>
        </authorList>
    </citation>
    <scope>NUCLEOTIDE SEQUENCE [LARGE SCALE GENOMIC DNA]</scope>
    <source>
        <strain evidence="17">Rf_01</strain>
        <tissue evidence="17">Aerial parts of the thallus</tissue>
    </source>
</reference>
<keyword evidence="13" id="KW-0812">Transmembrane</keyword>
<evidence type="ECO:0000313" key="18">
    <source>
        <dbReference type="Proteomes" id="UP001605036"/>
    </source>
</evidence>
<evidence type="ECO:0000256" key="4">
    <source>
        <dbReference type="ARBA" id="ARBA00022729"/>
    </source>
</evidence>
<evidence type="ECO:0000256" key="9">
    <source>
        <dbReference type="ARBA" id="ARBA00023157"/>
    </source>
</evidence>
<sequence>MLSTPMAKHGSTVLIFGFLVLASIALHEEGTIGSSGTHQAFDGRYGRRRVLWQGETYSVTYSERLICNRTCGNVLVPYPFGFTRDCALNPYFVLKCTHDLGAGLEAEGPGPWPVLTSGRGTYTLHYSNHGQTEYAVNGFQVQSIDPGSLIINATTIKAMGCNNEDGNASISLDPESPFVISSLNQFFVLGCRSFGAFETDMDASECGPISCSNQHVNEFCGLYDCCVQPVPASSTITLKGGGIEFAGMLRCGFCSILYPSTFRQDAEHAFEFGSGNYGLRIDWYIPPPLTLNSKSKFNCSVAQVDEGTYECSPNAECKDSMSGYFCNCSRAGYEGDGYKKGTGCNDINECIRGNTCSAVAKCENTDGSYTCVCPEGTRGNGVNRTLDLSGSDCPWIDKCKEPPSPESACSKDAICHFNENTGEFTCSCQGDTVGNGHGENGCKLKPNAAAIIGGSTGGVVFLITNGLLIWFLCQRRRRTYELAVFSCKELIDELGKHEGARFCKVFTLSELEEATNNFADDQKLGAGGFGTVFVGTLKDNTKVAIKKSGHRVGEMRSDARQFVNEIIILSQVNHRNLVSLLGCCLETEVPILVYEFVPNGDLQEHILTSARNDSGSKVSRHPPLNWNQRFKIAVETAEALNYLHWGTTPPIYHQDVKCANILIDDDYNAKVADFGLSKLVFADATEAATRLLGGTPGYLDPDFFDRGELTDKSDVFSFGMVLLVMLTAQKPVDLTRLPQDQNLAIRCSRLMSEGLLLENLDSELGFSSEDPDTLQAVHAVAKVALKCVKRYTDERPSMKEVLAELQSVERTATLETNTSFKTRKSSEYQSQKKWSSLSSLSQSISFQSHRFSPVNSEKAASSYIEMGSQEREGGAR</sequence>
<dbReference type="PROSITE" id="PS00108">
    <property type="entry name" value="PROTEIN_KINASE_ST"/>
    <property type="match status" value="1"/>
</dbReference>
<dbReference type="EMBL" id="JBHFFA010000006">
    <property type="protein sequence ID" value="KAL2620003.1"/>
    <property type="molecule type" value="Genomic_DNA"/>
</dbReference>
<dbReference type="Pfam" id="PF07714">
    <property type="entry name" value="PK_Tyr_Ser-Thr"/>
    <property type="match status" value="1"/>
</dbReference>
<dbReference type="InterPro" id="IPR049883">
    <property type="entry name" value="NOTCH1_EGF-like"/>
</dbReference>
<evidence type="ECO:0000256" key="8">
    <source>
        <dbReference type="ARBA" id="ARBA00022840"/>
    </source>
</evidence>
<keyword evidence="7" id="KW-0418">Kinase</keyword>
<feature type="chain" id="PRO_5044872273" evidence="14">
    <location>
        <begin position="26"/>
        <end position="876"/>
    </location>
</feature>
<keyword evidence="8 11" id="KW-0067">ATP-binding</keyword>
<comment type="caution">
    <text evidence="10">Lacks conserved residue(s) required for the propagation of feature annotation.</text>
</comment>
<accession>A0ABD1XZS4</accession>
<evidence type="ECO:0000256" key="12">
    <source>
        <dbReference type="SAM" id="MobiDB-lite"/>
    </source>
</evidence>
<dbReference type="GO" id="GO:0005524">
    <property type="term" value="F:ATP binding"/>
    <property type="evidence" value="ECO:0007669"/>
    <property type="project" value="UniProtKB-UniRule"/>
</dbReference>
<keyword evidence="5" id="KW-0677">Repeat</keyword>
<evidence type="ECO:0000256" key="11">
    <source>
        <dbReference type="PROSITE-ProRule" id="PRU10141"/>
    </source>
</evidence>
<name>A0ABD1XZS4_9MARC</name>
<dbReference type="InterPro" id="IPR001881">
    <property type="entry name" value="EGF-like_Ca-bd_dom"/>
</dbReference>
<dbReference type="InterPro" id="IPR000152">
    <property type="entry name" value="EGF-type_Asp/Asn_hydroxyl_site"/>
</dbReference>
<dbReference type="Gene3D" id="1.10.510.10">
    <property type="entry name" value="Transferase(Phosphotransferase) domain 1"/>
    <property type="match status" value="1"/>
</dbReference>
<dbReference type="SMART" id="SM00181">
    <property type="entry name" value="EGF"/>
    <property type="match status" value="3"/>
</dbReference>
<proteinExistence type="predicted"/>
<evidence type="ECO:0000259" key="16">
    <source>
        <dbReference type="PROSITE" id="PS50026"/>
    </source>
</evidence>
<dbReference type="InterPro" id="IPR000742">
    <property type="entry name" value="EGF"/>
</dbReference>
<dbReference type="PROSITE" id="PS50026">
    <property type="entry name" value="EGF_3"/>
    <property type="match status" value="1"/>
</dbReference>